<dbReference type="EMBL" id="CAKXYY010000012">
    <property type="protein sequence ID" value="CAH2353819.1"/>
    <property type="molecule type" value="Genomic_DNA"/>
</dbReference>
<evidence type="ECO:0000256" key="3">
    <source>
        <dbReference type="ARBA" id="ARBA00022483"/>
    </source>
</evidence>
<keyword evidence="4" id="KW-0175">Coiled coil</keyword>
<dbReference type="InterPro" id="IPR042044">
    <property type="entry name" value="EXOC6PINT-1/Sec15/Tip20_C_dom2"/>
</dbReference>
<feature type="region of interest" description="Disordered" evidence="6">
    <location>
        <begin position="1"/>
        <end position="46"/>
    </location>
</feature>
<protein>
    <recommendedName>
        <fullName evidence="5">Exocyst complex component SEC15</fullName>
    </recommendedName>
</protein>
<dbReference type="PIRSF" id="PIRSF025007">
    <property type="entry name" value="Sec15"/>
    <property type="match status" value="1"/>
</dbReference>
<keyword evidence="10" id="KW-1185">Reference proteome</keyword>
<evidence type="ECO:0000256" key="6">
    <source>
        <dbReference type="SAM" id="MobiDB-lite"/>
    </source>
</evidence>
<keyword evidence="2 5" id="KW-0813">Transport</keyword>
<dbReference type="InterPro" id="IPR048359">
    <property type="entry name" value="EXOC6_Sec15_N"/>
</dbReference>
<gene>
    <name evidence="9" type="ORF">CLIB1423_12S03620</name>
</gene>
<keyword evidence="3 5" id="KW-0268">Exocytosis</keyword>
<feature type="compositionally biased region" description="Low complexity" evidence="6">
    <location>
        <begin position="922"/>
        <end position="933"/>
    </location>
</feature>
<dbReference type="PANTHER" id="PTHR12702:SF0">
    <property type="entry name" value="EXOCYST COMPLEX COMPONENT 6"/>
    <property type="match status" value="1"/>
</dbReference>
<dbReference type="GO" id="GO:0006893">
    <property type="term" value="P:Golgi to plasma membrane transport"/>
    <property type="evidence" value="ECO:0007669"/>
    <property type="project" value="TreeGrafter"/>
</dbReference>
<feature type="compositionally biased region" description="Gly residues" evidence="6">
    <location>
        <begin position="879"/>
        <end position="896"/>
    </location>
</feature>
<feature type="domain" description="Exocyst complex subunit EXOC6/Sec15 C-terminal" evidence="7">
    <location>
        <begin position="474"/>
        <end position="870"/>
    </location>
</feature>
<comment type="caution">
    <text evidence="9">The sequence shown here is derived from an EMBL/GenBank/DDBJ whole genome shotgun (WGS) entry which is preliminary data.</text>
</comment>
<name>A0A9P0QSJ0_9ASCO</name>
<feature type="compositionally biased region" description="Polar residues" evidence="6">
    <location>
        <begin position="901"/>
        <end position="917"/>
    </location>
</feature>
<accession>A0A9P0QSJ0</accession>
<reference evidence="9" key="1">
    <citation type="submission" date="2022-03" db="EMBL/GenBank/DDBJ databases">
        <authorList>
            <person name="Legras J.-L."/>
            <person name="Devillers H."/>
            <person name="Grondin C."/>
        </authorList>
    </citation>
    <scope>NUCLEOTIDE SEQUENCE</scope>
    <source>
        <strain evidence="9">CLIB 1423</strain>
    </source>
</reference>
<feature type="domain" description="Exocyst complex component EXOC6/Sec15 N-terminal" evidence="8">
    <location>
        <begin position="94"/>
        <end position="261"/>
    </location>
</feature>
<organism evidence="9 10">
    <name type="scientific">[Candida] railenensis</name>
    <dbReference type="NCBI Taxonomy" id="45579"/>
    <lineage>
        <taxon>Eukaryota</taxon>
        <taxon>Fungi</taxon>
        <taxon>Dikarya</taxon>
        <taxon>Ascomycota</taxon>
        <taxon>Saccharomycotina</taxon>
        <taxon>Pichiomycetes</taxon>
        <taxon>Debaryomycetaceae</taxon>
        <taxon>Kurtzmaniella</taxon>
    </lineage>
</organism>
<dbReference type="InterPro" id="IPR007225">
    <property type="entry name" value="EXOC6/Sec15"/>
</dbReference>
<dbReference type="GO" id="GO:0006886">
    <property type="term" value="P:intracellular protein transport"/>
    <property type="evidence" value="ECO:0007669"/>
    <property type="project" value="InterPro"/>
</dbReference>
<dbReference type="GO" id="GO:0016020">
    <property type="term" value="C:membrane"/>
    <property type="evidence" value="ECO:0007669"/>
    <property type="project" value="TreeGrafter"/>
</dbReference>
<dbReference type="Proteomes" id="UP000837801">
    <property type="component" value="Unassembled WGS sequence"/>
</dbReference>
<dbReference type="GO" id="GO:0000145">
    <property type="term" value="C:exocyst"/>
    <property type="evidence" value="ECO:0007669"/>
    <property type="project" value="UniProtKB-UniRule"/>
</dbReference>
<evidence type="ECO:0000259" key="8">
    <source>
        <dbReference type="Pfam" id="PF20651"/>
    </source>
</evidence>
<comment type="function">
    <text evidence="5">Component of the exocyst complex involved in the docking of exocytic vesicles with fusion sites on the plasma membrane.</text>
</comment>
<evidence type="ECO:0000313" key="9">
    <source>
        <dbReference type="EMBL" id="CAH2353819.1"/>
    </source>
</evidence>
<feature type="compositionally biased region" description="Polar residues" evidence="6">
    <location>
        <begin position="24"/>
        <end position="36"/>
    </location>
</feature>
<feature type="region of interest" description="Disordered" evidence="6">
    <location>
        <begin position="879"/>
        <end position="950"/>
    </location>
</feature>
<dbReference type="AlphaFoldDB" id="A0A9P0QSJ0"/>
<evidence type="ECO:0000256" key="5">
    <source>
        <dbReference type="PIRNR" id="PIRNR025007"/>
    </source>
</evidence>
<sequence>MAPALIESNSGTVSKEKSYGDGNPSISNGISKSNGAVPNGTGKEDQGRTMLENLLLRDEDIFQTSLNSEDYLESLAPIIKDSLRSNGLSQLITKLNEIVQDKDEELNTLSLNSTRDIDTSIDGIDSIHIESDDLNKALLRINSSLNKSVFELISKKKLLIKFKEVSSKIGETNNTLNLCLQVLEITNKSHELIKQNKYFSALKLIDELTGLHLPKVKDFSFAMKIYDSIPLLRKMIQDESFENLGKWLSINLERKLLAIGEGGFEGIYVLQDDWERRRSESGTTGSNLVFLPYKVNSPIEIASRDPKLNYDIFEDESLQISLTILYDVILVYQTLNEEELLIKLYNKEWMKKYNRIIYPITSTTAAHNTSKSNNNNNLPTFTIASLEDYLKKIAAFFIMDIQINRTTKFQLRTETSSHDLWESYSVKLKPVLFNHLQLIRSNPNSHIDDIIIFKDLIGNFMQVMENSGYKITDLYDVLMVTFREYYAPELIDQFRLEFLESIQSDHYMPLIVQDRQDYDNVMKICWYKAGSPFAPNFVKSMPISFPFSEDYVHYCLGIRSLLEDIITFISKYYGYELNQLNEIILNDIFEKVLGEVKGKGIGSDLKDFISRNENNKEIISQSYTNLEYYLYSLYELGKLLNRRLRQHTGVGVGLQASTSAQSQNQQQIQPAGVEQGGPVLKAVATFTAIRKFAENTIFKMVDSKIRELLDMVEYDDWMPQHRNLEPNYSIKDFALFLDNLFTSIFHSLPSSFRTLGLFRSYDFVAEHFLNILKDVPRYNRTAIENFDLDINHLEESMSKLYSEELEMPEDLGADESAGGAVALQSTFTELRQCIDLLLLENYEDFIKNSTNRMRKFDRVKYEDGVQLISKIYPPPNINGAGGSGVGGETGGLGGSLDGLDQNHSGSTIGLVDSSGNASPARLGSPGPSLMSSSTAQKFAKFSSKFRPQNQ</sequence>
<dbReference type="InterPro" id="IPR046361">
    <property type="entry name" value="EXOC6/Sec15_C"/>
</dbReference>
<proteinExistence type="inferred from homology"/>
<dbReference type="PANTHER" id="PTHR12702">
    <property type="entry name" value="SEC15"/>
    <property type="match status" value="1"/>
</dbReference>
<dbReference type="Pfam" id="PF20651">
    <property type="entry name" value="EXOC6_Sec15_N"/>
    <property type="match status" value="1"/>
</dbReference>
<evidence type="ECO:0000256" key="1">
    <source>
        <dbReference type="ARBA" id="ARBA00007944"/>
    </source>
</evidence>
<comment type="similarity">
    <text evidence="1 5">Belongs to the SEC15 family.</text>
</comment>
<dbReference type="InterPro" id="IPR042045">
    <property type="entry name" value="EXOC6/Sec15_C_dom1"/>
</dbReference>
<dbReference type="Pfam" id="PF04091">
    <property type="entry name" value="Sec15_C"/>
    <property type="match status" value="1"/>
</dbReference>
<evidence type="ECO:0000256" key="2">
    <source>
        <dbReference type="ARBA" id="ARBA00022448"/>
    </source>
</evidence>
<dbReference type="GO" id="GO:0090522">
    <property type="term" value="P:vesicle tethering involved in exocytosis"/>
    <property type="evidence" value="ECO:0007669"/>
    <property type="project" value="UniProtKB-UniRule"/>
</dbReference>
<evidence type="ECO:0000313" key="10">
    <source>
        <dbReference type="Proteomes" id="UP000837801"/>
    </source>
</evidence>
<evidence type="ECO:0000256" key="4">
    <source>
        <dbReference type="ARBA" id="ARBA00023054"/>
    </source>
</evidence>
<evidence type="ECO:0000259" key="7">
    <source>
        <dbReference type="Pfam" id="PF04091"/>
    </source>
</evidence>
<dbReference type="Gene3D" id="1.10.357.30">
    <property type="entry name" value="Exocyst complex subunit Sec15 C-terminal domain, N-terminal subdomain"/>
    <property type="match status" value="1"/>
</dbReference>
<dbReference type="OrthoDB" id="10267033at2759"/>
<dbReference type="Gene3D" id="1.20.58.670">
    <property type="entry name" value="Dsl1p vesicle tethering complex, Tip20p subunit, domain D"/>
    <property type="match status" value="1"/>
</dbReference>